<dbReference type="PANTHER" id="PTHR42954">
    <property type="entry name" value="FE(2+) TRANSPORT PROTEIN A"/>
    <property type="match status" value="1"/>
</dbReference>
<dbReference type="AlphaFoldDB" id="A0A5R9KY20"/>
<dbReference type="RefSeq" id="WP_138366583.1">
    <property type="nucleotide sequence ID" value="NZ_VCEJ01000004.1"/>
</dbReference>
<dbReference type="SMART" id="SM00899">
    <property type="entry name" value="FeoA"/>
    <property type="match status" value="1"/>
</dbReference>
<dbReference type="InterPro" id="IPR038157">
    <property type="entry name" value="FeoA_core_dom"/>
</dbReference>
<dbReference type="Gene3D" id="2.30.30.90">
    <property type="match status" value="1"/>
</dbReference>
<dbReference type="PANTHER" id="PTHR42954:SF2">
    <property type="entry name" value="FE(2+) TRANSPORT PROTEIN A"/>
    <property type="match status" value="1"/>
</dbReference>
<dbReference type="InterPro" id="IPR052713">
    <property type="entry name" value="FeoA"/>
</dbReference>
<evidence type="ECO:0000313" key="3">
    <source>
        <dbReference type="EMBL" id="TLV01212.1"/>
    </source>
</evidence>
<reference evidence="3 4" key="1">
    <citation type="submission" date="2019-05" db="EMBL/GenBank/DDBJ databases">
        <authorList>
            <person name="Qu J.-H."/>
        </authorList>
    </citation>
    <scope>NUCLEOTIDE SEQUENCE [LARGE SCALE GENOMIC DNA]</scope>
    <source>
        <strain evidence="3 4">T17</strain>
    </source>
</reference>
<sequence>MSAHTVSKLRKGEKGVIKSFSDQAMSLKLLEMGCLPGCEVRLDAIAPFGDPICINVGGCYSLSLRLNEASVIELE</sequence>
<comment type="caution">
    <text evidence="3">The sequence shown here is derived from an EMBL/GenBank/DDBJ whole genome shotgun (WGS) entry which is preliminary data.</text>
</comment>
<dbReference type="EMBL" id="VCEJ01000004">
    <property type="protein sequence ID" value="TLV01212.1"/>
    <property type="molecule type" value="Genomic_DNA"/>
</dbReference>
<evidence type="ECO:0000259" key="2">
    <source>
        <dbReference type="SMART" id="SM00899"/>
    </source>
</evidence>
<dbReference type="InterPro" id="IPR008988">
    <property type="entry name" value="Transcriptional_repressor_C"/>
</dbReference>
<organism evidence="3 4">
    <name type="scientific">Dyadobacter luticola</name>
    <dbReference type="NCBI Taxonomy" id="1979387"/>
    <lineage>
        <taxon>Bacteria</taxon>
        <taxon>Pseudomonadati</taxon>
        <taxon>Bacteroidota</taxon>
        <taxon>Cytophagia</taxon>
        <taxon>Cytophagales</taxon>
        <taxon>Spirosomataceae</taxon>
        <taxon>Dyadobacter</taxon>
    </lineage>
</organism>
<evidence type="ECO:0000313" key="4">
    <source>
        <dbReference type="Proteomes" id="UP000306402"/>
    </source>
</evidence>
<keyword evidence="4" id="KW-1185">Reference proteome</keyword>
<dbReference type="SUPFAM" id="SSF50037">
    <property type="entry name" value="C-terminal domain of transcriptional repressors"/>
    <property type="match status" value="1"/>
</dbReference>
<keyword evidence="1" id="KW-0408">Iron</keyword>
<accession>A0A5R9KY20</accession>
<dbReference type="OrthoDB" id="9811076at2"/>
<dbReference type="Pfam" id="PF04023">
    <property type="entry name" value="FeoA"/>
    <property type="match status" value="1"/>
</dbReference>
<gene>
    <name evidence="3" type="ORF">FEN17_17340</name>
</gene>
<dbReference type="Proteomes" id="UP000306402">
    <property type="component" value="Unassembled WGS sequence"/>
</dbReference>
<name>A0A5R9KY20_9BACT</name>
<proteinExistence type="predicted"/>
<feature type="domain" description="Ferrous iron transporter FeoA-like" evidence="2">
    <location>
        <begin position="4"/>
        <end position="75"/>
    </location>
</feature>
<evidence type="ECO:0000256" key="1">
    <source>
        <dbReference type="ARBA" id="ARBA00023004"/>
    </source>
</evidence>
<protein>
    <submittedName>
        <fullName evidence="3">Ferrous iron transport protein A</fullName>
    </submittedName>
</protein>
<dbReference type="GO" id="GO:0046914">
    <property type="term" value="F:transition metal ion binding"/>
    <property type="evidence" value="ECO:0007669"/>
    <property type="project" value="InterPro"/>
</dbReference>
<dbReference type="InterPro" id="IPR007167">
    <property type="entry name" value="Fe-transptr_FeoA-like"/>
</dbReference>